<accession>A0ABQ6II51</accession>
<dbReference type="Proteomes" id="UP001157125">
    <property type="component" value="Unassembled WGS sequence"/>
</dbReference>
<dbReference type="Gene3D" id="3.20.20.140">
    <property type="entry name" value="Metal-dependent hydrolases"/>
    <property type="match status" value="1"/>
</dbReference>
<comment type="caution">
    <text evidence="2">The sequence shown here is derived from an EMBL/GenBank/DDBJ whole genome shotgun (WGS) entry which is preliminary data.</text>
</comment>
<feature type="compositionally biased region" description="Basic residues" evidence="1">
    <location>
        <begin position="235"/>
        <end position="246"/>
    </location>
</feature>
<dbReference type="PANTHER" id="PTHR32294">
    <property type="entry name" value="DNA POLYMERASE III SUBUNIT ALPHA"/>
    <property type="match status" value="1"/>
</dbReference>
<dbReference type="EMBL" id="BSUN01000001">
    <property type="protein sequence ID" value="GMA37406.1"/>
    <property type="molecule type" value="Genomic_DNA"/>
</dbReference>
<feature type="region of interest" description="Disordered" evidence="1">
    <location>
        <begin position="229"/>
        <end position="272"/>
    </location>
</feature>
<evidence type="ECO:0000313" key="3">
    <source>
        <dbReference type="Proteomes" id="UP001157125"/>
    </source>
</evidence>
<organism evidence="2 3">
    <name type="scientific">Demequina litorisediminis</name>
    <dbReference type="NCBI Taxonomy" id="1849022"/>
    <lineage>
        <taxon>Bacteria</taxon>
        <taxon>Bacillati</taxon>
        <taxon>Actinomycetota</taxon>
        <taxon>Actinomycetes</taxon>
        <taxon>Micrococcales</taxon>
        <taxon>Demequinaceae</taxon>
        <taxon>Demequina</taxon>
    </lineage>
</organism>
<evidence type="ECO:0000313" key="2">
    <source>
        <dbReference type="EMBL" id="GMA37406.1"/>
    </source>
</evidence>
<protein>
    <submittedName>
        <fullName evidence="2">Uncharacterized protein</fullName>
    </submittedName>
</protein>
<name>A0ABQ6II51_9MICO</name>
<feature type="compositionally biased region" description="Basic residues" evidence="1">
    <location>
        <begin position="260"/>
        <end position="272"/>
    </location>
</feature>
<sequence length="272" mass="28657">MLARGANGYGRLSHAIGMAHLATGEKGLARYTLEDLAATGGGEFLVLTGCRKGTVRRALAGIGVPGASALTGAVTRAGVEAARREIDTLASLFGRDNVAVEISDTGDPFDTEIADALADLAFDAHLPLVATTNAHYASPRDADLAAAVAAVRARSSLDEMDGWLPAGAAGHLRSAAEMLVRHRRHPQAVATAAALADECAFDLQLVAPHLPPYPVPEGHTEASWLREPGATGCRRTLRPSRGRAGLRRMGPDRARDERHRGARLSRLLPHRA</sequence>
<dbReference type="InterPro" id="IPR004805">
    <property type="entry name" value="DnaE2/DnaE/PolC"/>
</dbReference>
<gene>
    <name evidence="2" type="ORF">GCM10025876_36100</name>
</gene>
<dbReference type="PANTHER" id="PTHR32294:SF4">
    <property type="entry name" value="ERROR-PRONE DNA POLYMERASE"/>
    <property type="match status" value="1"/>
</dbReference>
<keyword evidence="3" id="KW-1185">Reference proteome</keyword>
<feature type="compositionally biased region" description="Basic and acidic residues" evidence="1">
    <location>
        <begin position="249"/>
        <end position="259"/>
    </location>
</feature>
<proteinExistence type="predicted"/>
<reference evidence="3" key="1">
    <citation type="journal article" date="2019" name="Int. J. Syst. Evol. Microbiol.">
        <title>The Global Catalogue of Microorganisms (GCM) 10K type strain sequencing project: providing services to taxonomists for standard genome sequencing and annotation.</title>
        <authorList>
            <consortium name="The Broad Institute Genomics Platform"/>
            <consortium name="The Broad Institute Genome Sequencing Center for Infectious Disease"/>
            <person name="Wu L."/>
            <person name="Ma J."/>
        </authorList>
    </citation>
    <scope>NUCLEOTIDE SEQUENCE [LARGE SCALE GENOMIC DNA]</scope>
    <source>
        <strain evidence="3">NBRC 112299</strain>
    </source>
</reference>
<evidence type="ECO:0000256" key="1">
    <source>
        <dbReference type="SAM" id="MobiDB-lite"/>
    </source>
</evidence>